<dbReference type="EMBL" id="BLIV01000005">
    <property type="protein sequence ID" value="GFE51194.1"/>
    <property type="molecule type" value="Genomic_DNA"/>
</dbReference>
<name>A0A640VUC3_9RHOB</name>
<evidence type="ECO:0000259" key="1">
    <source>
        <dbReference type="Pfam" id="PF03466"/>
    </source>
</evidence>
<dbReference type="AlphaFoldDB" id="A0A640VUC3"/>
<comment type="caution">
    <text evidence="2">The sequence shown here is derived from an EMBL/GenBank/DDBJ whole genome shotgun (WGS) entry which is preliminary data.</text>
</comment>
<feature type="domain" description="LysR substrate-binding" evidence="1">
    <location>
        <begin position="39"/>
        <end position="92"/>
    </location>
</feature>
<reference evidence="2 3" key="1">
    <citation type="submission" date="2019-12" db="EMBL/GenBank/DDBJ databases">
        <title>Roseobacter cerasinus sp. nov., isolated from seawater around aquaculture.</title>
        <authorList>
            <person name="Muramatsu S."/>
            <person name="Takabe Y."/>
            <person name="Mori K."/>
            <person name="Takaichi S."/>
            <person name="Hanada S."/>
        </authorList>
    </citation>
    <scope>NUCLEOTIDE SEQUENCE [LARGE SCALE GENOMIC DNA]</scope>
    <source>
        <strain evidence="2 3">AI77</strain>
    </source>
</reference>
<dbReference type="Gene3D" id="3.40.190.10">
    <property type="entry name" value="Periplasmic binding protein-like II"/>
    <property type="match status" value="1"/>
</dbReference>
<protein>
    <recommendedName>
        <fullName evidence="1">LysR substrate-binding domain-containing protein</fullName>
    </recommendedName>
</protein>
<dbReference type="InterPro" id="IPR005119">
    <property type="entry name" value="LysR_subst-bd"/>
</dbReference>
<organism evidence="2 3">
    <name type="scientific">Roseobacter cerasinus</name>
    <dbReference type="NCBI Taxonomy" id="2602289"/>
    <lineage>
        <taxon>Bacteria</taxon>
        <taxon>Pseudomonadati</taxon>
        <taxon>Pseudomonadota</taxon>
        <taxon>Alphaproteobacteria</taxon>
        <taxon>Rhodobacterales</taxon>
        <taxon>Roseobacteraceae</taxon>
        <taxon>Roseobacter</taxon>
    </lineage>
</organism>
<sequence length="94" mass="10559">MQTHTSFSWETWRTFKAENRPGPVHLLDLIRLSKQGEVEEISIEPDISINDYAAIRAAVLASHGIGELPEPLCIQALQAGHLIEVLPEWSFPEI</sequence>
<dbReference type="OrthoDB" id="9813056at2"/>
<dbReference type="SUPFAM" id="SSF53850">
    <property type="entry name" value="Periplasmic binding protein-like II"/>
    <property type="match status" value="1"/>
</dbReference>
<gene>
    <name evidence="2" type="ORF">So717_29470</name>
</gene>
<accession>A0A640VUC3</accession>
<evidence type="ECO:0000313" key="2">
    <source>
        <dbReference type="EMBL" id="GFE51194.1"/>
    </source>
</evidence>
<dbReference type="RefSeq" id="WP_159978648.1">
    <property type="nucleotide sequence ID" value="NZ_BLIV01000005.1"/>
</dbReference>
<dbReference type="Proteomes" id="UP000436522">
    <property type="component" value="Unassembled WGS sequence"/>
</dbReference>
<keyword evidence="3" id="KW-1185">Reference proteome</keyword>
<proteinExistence type="predicted"/>
<evidence type="ECO:0000313" key="3">
    <source>
        <dbReference type="Proteomes" id="UP000436522"/>
    </source>
</evidence>
<dbReference type="Pfam" id="PF03466">
    <property type="entry name" value="LysR_substrate"/>
    <property type="match status" value="1"/>
</dbReference>